<proteinExistence type="predicted"/>
<evidence type="ECO:0000313" key="2">
    <source>
        <dbReference type="Proteomes" id="UP000789920"/>
    </source>
</evidence>
<accession>A0ACA9RHS2</accession>
<keyword evidence="2" id="KW-1185">Reference proteome</keyword>
<dbReference type="EMBL" id="CAJVQC010055026">
    <property type="protein sequence ID" value="CAG8794908.1"/>
    <property type="molecule type" value="Genomic_DNA"/>
</dbReference>
<comment type="caution">
    <text evidence="1">The sequence shown here is derived from an EMBL/GenBank/DDBJ whole genome shotgun (WGS) entry which is preliminary data.</text>
</comment>
<reference evidence="1" key="1">
    <citation type="submission" date="2021-06" db="EMBL/GenBank/DDBJ databases">
        <authorList>
            <person name="Kallberg Y."/>
            <person name="Tangrot J."/>
            <person name="Rosling A."/>
        </authorList>
    </citation>
    <scope>NUCLEOTIDE SEQUENCE</scope>
    <source>
        <strain evidence="1">MA461A</strain>
    </source>
</reference>
<protein>
    <submittedName>
        <fullName evidence="1">35947_t:CDS:1</fullName>
    </submittedName>
</protein>
<name>A0ACA9RHS2_9GLOM</name>
<organism evidence="1 2">
    <name type="scientific">Racocetra persica</name>
    <dbReference type="NCBI Taxonomy" id="160502"/>
    <lineage>
        <taxon>Eukaryota</taxon>
        <taxon>Fungi</taxon>
        <taxon>Fungi incertae sedis</taxon>
        <taxon>Mucoromycota</taxon>
        <taxon>Glomeromycotina</taxon>
        <taxon>Glomeromycetes</taxon>
        <taxon>Diversisporales</taxon>
        <taxon>Gigasporaceae</taxon>
        <taxon>Racocetra</taxon>
    </lineage>
</organism>
<gene>
    <name evidence="1" type="ORF">RPERSI_LOCUS19858</name>
</gene>
<dbReference type="Proteomes" id="UP000789920">
    <property type="component" value="Unassembled WGS sequence"/>
</dbReference>
<sequence length="68" mass="7983">CIELTVDLINIQDSYKVATKERPPKHRYISSIEKKQARSSNSTCRFYKYHTCGQLGHNSIFYKRDIDS</sequence>
<evidence type="ECO:0000313" key="1">
    <source>
        <dbReference type="EMBL" id="CAG8794908.1"/>
    </source>
</evidence>
<feature type="non-terminal residue" evidence="1">
    <location>
        <position position="1"/>
    </location>
</feature>